<sequence>MIRLRSSKKMPKRVLDDIFSEDDDLGLLNVAPPKKKAPSGNLLVSQFEDITAFYEKHGRTPREDAGSFDEKLLARRLKAFKSNPEQHNVLKDFDSFGLLFGIDFADGAASVEIPNLAVLESVKSYEVDKAELVTSLDDIFADDDDLLEFDAPDIFTMRHVPVEKKSQPDEIAKRQPCADFPRYVPLFEIAQKELKAGAAKLERFRHELKMHVGDFFILNGVMGYVHSAGEKLEGYSSYNARLHLVFENGTELHMLFQSLTHGLVRDEQGYKVIRSGPDLKPSDAPVPTGMVYVLATKSSEIVLDPYKANLYKVGFTDGNVEDRIKYAEKDKTFLEAPVRIVMTTECYNIDAHKLETLVHGFLGKQRLNVTLKGHDGQTYNPREWFHVPLATVLEVIKHILDGDISKYQMDNTTGKVVKK</sequence>
<feature type="domain" description="Bacteriophage T5 Orf172 DNA-binding" evidence="1">
    <location>
        <begin position="305"/>
        <end position="399"/>
    </location>
</feature>
<dbReference type="RefSeq" id="WP_176313385.1">
    <property type="nucleotide sequence ID" value="NZ_JAKNAX010000030.1"/>
</dbReference>
<name>A0A9X4J0K2_9VIBR</name>
<dbReference type="Proteomes" id="UP001140978">
    <property type="component" value="Unassembled WGS sequence"/>
</dbReference>
<gene>
    <name evidence="2" type="ORF">L9X51_11665</name>
</gene>
<proteinExistence type="predicted"/>
<comment type="caution">
    <text evidence="2">The sequence shown here is derived from an EMBL/GenBank/DDBJ whole genome shotgun (WGS) entry which is preliminary data.</text>
</comment>
<reference evidence="2" key="1">
    <citation type="submission" date="2022-02" db="EMBL/GenBank/DDBJ databases">
        <title>Emergence and expansion in Europe of a Vibrio aestuarianus clonal complex pathogenic for oysters.</title>
        <authorList>
            <person name="Mesnil A."/>
            <person name="Travers M.-A."/>
        </authorList>
    </citation>
    <scope>NUCLEOTIDE SEQUENCE</scope>
    <source>
        <strain evidence="2">19_064_15T1</strain>
    </source>
</reference>
<dbReference type="AlphaFoldDB" id="A0A9X4J0K2"/>
<evidence type="ECO:0000313" key="3">
    <source>
        <dbReference type="Proteomes" id="UP001140978"/>
    </source>
</evidence>
<protein>
    <submittedName>
        <fullName evidence="2">GIY-YIG nuclease family protein</fullName>
    </submittedName>
</protein>
<organism evidence="2 3">
    <name type="scientific">Vibrio aestuarianus</name>
    <dbReference type="NCBI Taxonomy" id="28171"/>
    <lineage>
        <taxon>Bacteria</taxon>
        <taxon>Pseudomonadati</taxon>
        <taxon>Pseudomonadota</taxon>
        <taxon>Gammaproteobacteria</taxon>
        <taxon>Vibrionales</taxon>
        <taxon>Vibrionaceae</taxon>
        <taxon>Vibrio</taxon>
    </lineage>
</organism>
<accession>A0A9X4J0K2</accession>
<dbReference type="InterPro" id="IPR018306">
    <property type="entry name" value="Phage_T5_Orf172_DNA-bd"/>
</dbReference>
<evidence type="ECO:0000259" key="1">
    <source>
        <dbReference type="SMART" id="SM00974"/>
    </source>
</evidence>
<dbReference type="SMART" id="SM00974">
    <property type="entry name" value="T5orf172"/>
    <property type="match status" value="1"/>
</dbReference>
<dbReference type="EMBL" id="JAKNAX010000030">
    <property type="protein sequence ID" value="MDE1347086.1"/>
    <property type="molecule type" value="Genomic_DNA"/>
</dbReference>
<evidence type="ECO:0000313" key="2">
    <source>
        <dbReference type="EMBL" id="MDE1347086.1"/>
    </source>
</evidence>
<dbReference type="Pfam" id="PF13455">
    <property type="entry name" value="MUG113"/>
    <property type="match status" value="1"/>
</dbReference>